<gene>
    <name evidence="2" type="ORF">ACFOWA_20325</name>
</gene>
<comment type="caution">
    <text evidence="2">The sequence shown here is derived from an EMBL/GenBank/DDBJ whole genome shotgun (WGS) entry which is preliminary data.</text>
</comment>
<proteinExistence type="predicted"/>
<dbReference type="EMBL" id="JBHSBW010000016">
    <property type="protein sequence ID" value="MFC4213548.1"/>
    <property type="molecule type" value="Genomic_DNA"/>
</dbReference>
<evidence type="ECO:0000313" key="3">
    <source>
        <dbReference type="Proteomes" id="UP001595789"/>
    </source>
</evidence>
<reference evidence="3" key="1">
    <citation type="journal article" date="2019" name="Int. J. Syst. Evol. Microbiol.">
        <title>The Global Catalogue of Microorganisms (GCM) 10K type strain sequencing project: providing services to taxonomists for standard genome sequencing and annotation.</title>
        <authorList>
            <consortium name="The Broad Institute Genomics Platform"/>
            <consortium name="The Broad Institute Genome Sequencing Center for Infectious Disease"/>
            <person name="Wu L."/>
            <person name="Ma J."/>
        </authorList>
    </citation>
    <scope>NUCLEOTIDE SEQUENCE [LARGE SCALE GENOMIC DNA]</scope>
    <source>
        <strain evidence="3">CCM 8691</strain>
    </source>
</reference>
<organism evidence="2 3">
    <name type="scientific">Pedobacter lithocola</name>
    <dbReference type="NCBI Taxonomy" id="1908239"/>
    <lineage>
        <taxon>Bacteria</taxon>
        <taxon>Pseudomonadati</taxon>
        <taxon>Bacteroidota</taxon>
        <taxon>Sphingobacteriia</taxon>
        <taxon>Sphingobacteriales</taxon>
        <taxon>Sphingobacteriaceae</taxon>
        <taxon>Pedobacter</taxon>
    </lineage>
</organism>
<evidence type="ECO:0000259" key="1">
    <source>
        <dbReference type="Pfam" id="PF00027"/>
    </source>
</evidence>
<name>A0ABV8PEJ7_9SPHI</name>
<evidence type="ECO:0000313" key="2">
    <source>
        <dbReference type="EMBL" id="MFC4213548.1"/>
    </source>
</evidence>
<dbReference type="Gene3D" id="2.60.120.10">
    <property type="entry name" value="Jelly Rolls"/>
    <property type="match status" value="1"/>
</dbReference>
<dbReference type="Pfam" id="PF00027">
    <property type="entry name" value="cNMP_binding"/>
    <property type="match status" value="1"/>
</dbReference>
<dbReference type="Proteomes" id="UP001595789">
    <property type="component" value="Unassembled WGS sequence"/>
</dbReference>
<feature type="domain" description="Cyclic nucleotide-binding" evidence="1">
    <location>
        <begin position="32"/>
        <end position="117"/>
    </location>
</feature>
<dbReference type="CDD" id="cd00038">
    <property type="entry name" value="CAP_ED"/>
    <property type="match status" value="1"/>
</dbReference>
<sequence length="195" mass="22899">MMMTDLLQQNVAKHICLTAEEMEQFCKPFRVKEVNKKQLLLKAGEICRFEAFVTKGCFKIYHTDDKGLAHILYFAVEDWWIGDIDSFTNQTPAQLCIEALEDSEILLINKKDKEMLYEQLPKVERLFRIMGQKTFVALQRRMLGNLSKTADERYIEFIDKYPKIAQRLTNIQIAAYLGISHEFLSKIRKKIVQKK</sequence>
<dbReference type="InterPro" id="IPR014710">
    <property type="entry name" value="RmlC-like_jellyroll"/>
</dbReference>
<dbReference type="RefSeq" id="WP_378988852.1">
    <property type="nucleotide sequence ID" value="NZ_JBHSBW010000016.1"/>
</dbReference>
<keyword evidence="3" id="KW-1185">Reference proteome</keyword>
<dbReference type="InterPro" id="IPR000595">
    <property type="entry name" value="cNMP-bd_dom"/>
</dbReference>
<dbReference type="SUPFAM" id="SSF51206">
    <property type="entry name" value="cAMP-binding domain-like"/>
    <property type="match status" value="1"/>
</dbReference>
<accession>A0ABV8PEJ7</accession>
<protein>
    <submittedName>
        <fullName evidence="2">Crp/Fnr family transcriptional regulator</fullName>
    </submittedName>
</protein>
<dbReference type="InterPro" id="IPR018490">
    <property type="entry name" value="cNMP-bd_dom_sf"/>
</dbReference>